<feature type="compositionally biased region" description="Basic and acidic residues" evidence="1">
    <location>
        <begin position="157"/>
        <end position="170"/>
    </location>
</feature>
<reference evidence="2" key="2">
    <citation type="journal article" date="2021" name="Genome Biol. Evol.">
        <title>Developing a high-quality reference genome for a parasitic bivalve with doubly uniparental inheritance (Bivalvia: Unionida).</title>
        <authorList>
            <person name="Smith C.H."/>
        </authorList>
    </citation>
    <scope>NUCLEOTIDE SEQUENCE</scope>
    <source>
        <strain evidence="2">CHS0354</strain>
        <tissue evidence="2">Mantle</tissue>
    </source>
</reference>
<dbReference type="EMBL" id="JAEAOA010001654">
    <property type="protein sequence ID" value="KAK3600095.1"/>
    <property type="molecule type" value="Genomic_DNA"/>
</dbReference>
<feature type="compositionally biased region" description="Polar residues" evidence="1">
    <location>
        <begin position="284"/>
        <end position="294"/>
    </location>
</feature>
<protein>
    <submittedName>
        <fullName evidence="2">Uncharacterized protein</fullName>
    </submittedName>
</protein>
<accession>A0AAE0SXM6</accession>
<gene>
    <name evidence="2" type="ORF">CHS0354_027422</name>
</gene>
<dbReference type="InterPro" id="IPR036691">
    <property type="entry name" value="Endo/exonu/phosph_ase_sf"/>
</dbReference>
<feature type="compositionally biased region" description="Polar residues" evidence="1">
    <location>
        <begin position="232"/>
        <end position="257"/>
    </location>
</feature>
<keyword evidence="3" id="KW-1185">Reference proteome</keyword>
<evidence type="ECO:0000256" key="1">
    <source>
        <dbReference type="SAM" id="MobiDB-lite"/>
    </source>
</evidence>
<dbReference type="Gene3D" id="3.60.10.10">
    <property type="entry name" value="Endonuclease/exonuclease/phosphatase"/>
    <property type="match status" value="1"/>
</dbReference>
<reference evidence="2" key="1">
    <citation type="journal article" date="2021" name="Genome Biol. Evol.">
        <title>A High-Quality Reference Genome for a Parasitic Bivalve with Doubly Uniparental Inheritance (Bivalvia: Unionida).</title>
        <authorList>
            <person name="Smith C.H."/>
        </authorList>
    </citation>
    <scope>NUCLEOTIDE SEQUENCE</scope>
    <source>
        <strain evidence="2">CHS0354</strain>
    </source>
</reference>
<dbReference type="SUPFAM" id="SSF56219">
    <property type="entry name" value="DNase I-like"/>
    <property type="match status" value="1"/>
</dbReference>
<reference evidence="2" key="3">
    <citation type="submission" date="2023-05" db="EMBL/GenBank/DDBJ databases">
        <authorList>
            <person name="Smith C.H."/>
        </authorList>
    </citation>
    <scope>NUCLEOTIDE SEQUENCE</scope>
    <source>
        <strain evidence="2">CHS0354</strain>
        <tissue evidence="2">Mantle</tissue>
    </source>
</reference>
<feature type="region of interest" description="Disordered" evidence="1">
    <location>
        <begin position="216"/>
        <end position="297"/>
    </location>
</feature>
<sequence length="682" mass="78933">MSQNLKKAFIEHRKTRQVQQRANKLTLKLQALYGNNRHGAPPPQTSNILTKNPSINYLQTNHIHKPTLLNQSPSNPNRKRKNLEQEYTLTPNTHQMNVPTPHTDLHEYPAKIYQAHNTIPSQLNNKKKSITKDDAHHNNLEQINTQRKASDPGISKKQTERKVRLARDHQTPGPSKTHTKEELQGIKQAIGNFNPNQTNTHTSTNIFTEFEDIRMLPKGKQPIRGPPKGKNSESAAISQGSNAPYTFNKARSNQHNENLTKRKCLDCQHNTQNKKGKTNEENKQNFSNHSQHGITLNQQHTITTTQTKTKFTPADYHPRYLTLYLHYPITPNKPLSDPTIIQELQKHKKGKIQINHPKPSETCIRCYTGAQIRAYKKIKEINNTPIRLCSQQKYNTLNKSNKPCAPPHPIHTPKNGTKTITIGANLIIWQWNCRGIYHNQLELQAAILETNEKPHVICLQETTLPRKKSIPPNIKNYQQKYQKQRKNGSIWGGLAIYLHDSITQNQEIEITETENDPSLALDKITEIGYCTREIYSQINKLTNKLWQTEWDTVASHTQLHHIQPKIDRHMKWKSLPNSQHNYLTNRIRTGKTKLHDSLGKYLNNPTQNQGNCKTCRETKTLQHIFNTCPDHMIYRAEFIQKQRLLKAPYTYPEFFKSYNKNITRTHENIINYLINTNNTDIL</sequence>
<organism evidence="2 3">
    <name type="scientific">Potamilus streckersoni</name>
    <dbReference type="NCBI Taxonomy" id="2493646"/>
    <lineage>
        <taxon>Eukaryota</taxon>
        <taxon>Metazoa</taxon>
        <taxon>Spiralia</taxon>
        <taxon>Lophotrochozoa</taxon>
        <taxon>Mollusca</taxon>
        <taxon>Bivalvia</taxon>
        <taxon>Autobranchia</taxon>
        <taxon>Heteroconchia</taxon>
        <taxon>Palaeoheterodonta</taxon>
        <taxon>Unionida</taxon>
        <taxon>Unionoidea</taxon>
        <taxon>Unionidae</taxon>
        <taxon>Ambleminae</taxon>
        <taxon>Lampsilini</taxon>
        <taxon>Potamilus</taxon>
    </lineage>
</organism>
<evidence type="ECO:0000313" key="3">
    <source>
        <dbReference type="Proteomes" id="UP001195483"/>
    </source>
</evidence>
<proteinExistence type="predicted"/>
<dbReference type="Proteomes" id="UP001195483">
    <property type="component" value="Unassembled WGS sequence"/>
</dbReference>
<evidence type="ECO:0000313" key="2">
    <source>
        <dbReference type="EMBL" id="KAK3600095.1"/>
    </source>
</evidence>
<name>A0AAE0SXM6_9BIVA</name>
<comment type="caution">
    <text evidence="2">The sequence shown here is derived from an EMBL/GenBank/DDBJ whole genome shotgun (WGS) entry which is preliminary data.</text>
</comment>
<feature type="region of interest" description="Disordered" evidence="1">
    <location>
        <begin position="137"/>
        <end position="181"/>
    </location>
</feature>
<dbReference type="AlphaFoldDB" id="A0AAE0SXM6"/>